<gene>
    <name evidence="1" type="ORF">IH622_03565</name>
</gene>
<reference evidence="1" key="2">
    <citation type="submission" date="2020-10" db="EMBL/GenBank/DDBJ databases">
        <title>Enrichment of novel Verrucomicrobia, Bacteroidetes and Krumholzibacteria in an oxygen-limited, methane- and iron-fed bioreactor inoculated with Bothnian Sea sediments.</title>
        <authorList>
            <person name="Martins P.D."/>
            <person name="de Jong A."/>
            <person name="Lenstra W.K."/>
            <person name="van Helmond N.A.G.M."/>
            <person name="Slomp C.P."/>
            <person name="Jetten M.S.M."/>
            <person name="Welte C.U."/>
            <person name="Rasigraf O."/>
        </authorList>
    </citation>
    <scope>NUCLEOTIDE SEQUENCE</scope>
    <source>
        <strain evidence="1">MAG47</strain>
    </source>
</reference>
<accession>A0A8I0N3A7</accession>
<sequence length="76" mass="8228">MIFTRNRQQPLQQFSNLLPIVEAQQAPRSSAAAPTQPIADPMQGWAQIADAASDKMTMANKIKLGSLFGIGPKGLY</sequence>
<name>A0A8I0N3A7_BRUAN</name>
<protein>
    <submittedName>
        <fullName evidence="1">Uncharacterized protein</fullName>
    </submittedName>
</protein>
<dbReference type="AlphaFoldDB" id="A0A8I0N3A7"/>
<comment type="caution">
    <text evidence="1">The sequence shown here is derived from an EMBL/GenBank/DDBJ whole genome shotgun (WGS) entry which is preliminary data.</text>
</comment>
<reference evidence="1" key="1">
    <citation type="submission" date="2020-09" db="EMBL/GenBank/DDBJ databases">
        <authorList>
            <person name="Dalcin Martins P."/>
        </authorList>
    </citation>
    <scope>NUCLEOTIDE SEQUENCE</scope>
    <source>
        <strain evidence="1">MAG47</strain>
    </source>
</reference>
<evidence type="ECO:0000313" key="2">
    <source>
        <dbReference type="Proteomes" id="UP000642265"/>
    </source>
</evidence>
<evidence type="ECO:0000313" key="1">
    <source>
        <dbReference type="EMBL" id="MBE0559897.1"/>
    </source>
</evidence>
<proteinExistence type="predicted"/>
<dbReference type="Proteomes" id="UP000642265">
    <property type="component" value="Unassembled WGS sequence"/>
</dbReference>
<organism evidence="1 2">
    <name type="scientific">Brucella anthropi</name>
    <name type="common">Ochrobactrum anthropi</name>
    <dbReference type="NCBI Taxonomy" id="529"/>
    <lineage>
        <taxon>Bacteria</taxon>
        <taxon>Pseudomonadati</taxon>
        <taxon>Pseudomonadota</taxon>
        <taxon>Alphaproteobacteria</taxon>
        <taxon>Hyphomicrobiales</taxon>
        <taxon>Brucellaceae</taxon>
        <taxon>Brucella/Ochrobactrum group</taxon>
        <taxon>Brucella</taxon>
    </lineage>
</organism>
<dbReference type="EMBL" id="JACZKO010000011">
    <property type="protein sequence ID" value="MBE0559897.1"/>
    <property type="molecule type" value="Genomic_DNA"/>
</dbReference>